<dbReference type="Proteomes" id="UP000505325">
    <property type="component" value="Chromosome"/>
</dbReference>
<protein>
    <submittedName>
        <fullName evidence="1">DUF3289 domain-containing protein</fullName>
    </submittedName>
</protein>
<evidence type="ECO:0000313" key="2">
    <source>
        <dbReference type="Proteomes" id="UP000505325"/>
    </source>
</evidence>
<organism evidence="1 2">
    <name type="scientific">Paramixta manurensis</name>
    <dbReference type="NCBI Taxonomy" id="2740817"/>
    <lineage>
        <taxon>Bacteria</taxon>
        <taxon>Pseudomonadati</taxon>
        <taxon>Pseudomonadota</taxon>
        <taxon>Gammaproteobacteria</taxon>
        <taxon>Enterobacterales</taxon>
        <taxon>Erwiniaceae</taxon>
        <taxon>Paramixta</taxon>
    </lineage>
</organism>
<reference evidence="1 2" key="1">
    <citation type="submission" date="2020-06" db="EMBL/GenBank/DDBJ databases">
        <title>Genome sequence of Paramixta manurensis strain PD-1.</title>
        <authorList>
            <person name="Lee C.W."/>
            <person name="Kim J."/>
        </authorList>
    </citation>
    <scope>NUCLEOTIDE SEQUENCE [LARGE SCALE GENOMIC DNA]</scope>
    <source>
        <strain evidence="1 2">PD-1</strain>
    </source>
</reference>
<accession>A0A6M8U8B4</accession>
<dbReference type="InterPro" id="IPR017483">
    <property type="entry name" value="CHP03034"/>
</dbReference>
<sequence length="112" mass="13264">MPALQLPCTIYQTQHRFNDHSADDMKYGDLTERQLRKEFDLDDVSDVVNPWTCEEVSIFSAFNRSRPKKPEIAKLLYLRAFRIWFVLQRWDNLGFKPFFTNMQASITISGEK</sequence>
<evidence type="ECO:0000313" key="1">
    <source>
        <dbReference type="EMBL" id="QKJ86885.1"/>
    </source>
</evidence>
<dbReference type="KEGG" id="pmak:PMPD1_1935"/>
<dbReference type="Pfam" id="PF11692">
    <property type="entry name" value="DUF3289"/>
    <property type="match status" value="2"/>
</dbReference>
<name>A0A6M8U8B4_9GAMM</name>
<dbReference type="EMBL" id="CP054212">
    <property type="protein sequence ID" value="QKJ86885.1"/>
    <property type="molecule type" value="Genomic_DNA"/>
</dbReference>
<keyword evidence="2" id="KW-1185">Reference proteome</keyword>
<proteinExistence type="predicted"/>
<gene>
    <name evidence="1" type="ORF">PMPD1_1935</name>
</gene>
<dbReference type="AlphaFoldDB" id="A0A6M8U8B4"/>